<evidence type="ECO:0000313" key="2">
    <source>
        <dbReference type="Proteomes" id="UP001374584"/>
    </source>
</evidence>
<comment type="caution">
    <text evidence="1">The sequence shown here is derived from an EMBL/GenBank/DDBJ whole genome shotgun (WGS) entry which is preliminary data.</text>
</comment>
<evidence type="ECO:0000313" key="1">
    <source>
        <dbReference type="EMBL" id="KAK7368292.1"/>
    </source>
</evidence>
<dbReference type="EMBL" id="JAYMYR010000004">
    <property type="protein sequence ID" value="KAK7368292.1"/>
    <property type="molecule type" value="Genomic_DNA"/>
</dbReference>
<keyword evidence="2" id="KW-1185">Reference proteome</keyword>
<name>A0AAN9N8C5_PHACN</name>
<sequence>MGVKWRREQVKGGVYMVTSRSGHRFRKRSTTPFMFLWNKIQVGLFQLGEWKVAKLEVAKYEVGNGRCVVGH</sequence>
<proteinExistence type="predicted"/>
<gene>
    <name evidence="1" type="ORF">VNO80_10317</name>
</gene>
<organism evidence="1 2">
    <name type="scientific">Phaseolus coccineus</name>
    <name type="common">Scarlet runner bean</name>
    <name type="synonym">Phaseolus multiflorus</name>
    <dbReference type="NCBI Taxonomy" id="3886"/>
    <lineage>
        <taxon>Eukaryota</taxon>
        <taxon>Viridiplantae</taxon>
        <taxon>Streptophyta</taxon>
        <taxon>Embryophyta</taxon>
        <taxon>Tracheophyta</taxon>
        <taxon>Spermatophyta</taxon>
        <taxon>Magnoliopsida</taxon>
        <taxon>eudicotyledons</taxon>
        <taxon>Gunneridae</taxon>
        <taxon>Pentapetalae</taxon>
        <taxon>rosids</taxon>
        <taxon>fabids</taxon>
        <taxon>Fabales</taxon>
        <taxon>Fabaceae</taxon>
        <taxon>Papilionoideae</taxon>
        <taxon>50 kb inversion clade</taxon>
        <taxon>NPAAA clade</taxon>
        <taxon>indigoferoid/millettioid clade</taxon>
        <taxon>Phaseoleae</taxon>
        <taxon>Phaseolus</taxon>
    </lineage>
</organism>
<dbReference type="AlphaFoldDB" id="A0AAN9N8C5"/>
<accession>A0AAN9N8C5</accession>
<dbReference type="Proteomes" id="UP001374584">
    <property type="component" value="Unassembled WGS sequence"/>
</dbReference>
<protein>
    <submittedName>
        <fullName evidence="1">Uncharacterized protein</fullName>
    </submittedName>
</protein>
<reference evidence="1 2" key="1">
    <citation type="submission" date="2024-01" db="EMBL/GenBank/DDBJ databases">
        <title>The genomes of 5 underutilized Papilionoideae crops provide insights into root nodulation and disease resistanc.</title>
        <authorList>
            <person name="Jiang F."/>
        </authorList>
    </citation>
    <scope>NUCLEOTIDE SEQUENCE [LARGE SCALE GENOMIC DNA]</scope>
    <source>
        <strain evidence="1">JINMINGXINNONG_FW02</strain>
        <tissue evidence="1">Leaves</tissue>
    </source>
</reference>